<protein>
    <submittedName>
        <fullName evidence="2">Aspartyl/asparaginyl beta-hydroxylase domain-containing protein</fullName>
    </submittedName>
</protein>
<dbReference type="Pfam" id="PF05118">
    <property type="entry name" value="Asp_Arg_Hydrox"/>
    <property type="match status" value="1"/>
</dbReference>
<dbReference type="SUPFAM" id="SSF51197">
    <property type="entry name" value="Clavaminate synthase-like"/>
    <property type="match status" value="1"/>
</dbReference>
<name>A0ABV7SYH1_9SPHN</name>
<gene>
    <name evidence="2" type="ORF">ACFONA_17590</name>
</gene>
<dbReference type="RefSeq" id="WP_261294587.1">
    <property type="nucleotide sequence ID" value="NZ_JANQBK010000008.1"/>
</dbReference>
<dbReference type="EMBL" id="JBHRXP010000009">
    <property type="protein sequence ID" value="MFC3581986.1"/>
    <property type="molecule type" value="Genomic_DNA"/>
</dbReference>
<organism evidence="2 3">
    <name type="scientific">Sphingomonas hylomeconis</name>
    <dbReference type="NCBI Taxonomy" id="1395958"/>
    <lineage>
        <taxon>Bacteria</taxon>
        <taxon>Pseudomonadati</taxon>
        <taxon>Pseudomonadota</taxon>
        <taxon>Alphaproteobacteria</taxon>
        <taxon>Sphingomonadales</taxon>
        <taxon>Sphingomonadaceae</taxon>
        <taxon>Sphingomonas</taxon>
    </lineage>
</organism>
<sequence length="202" mass="22440">MNFAGEIASLGEIDIAPLQAAVAALDEARWHDDETRQKLFEAHASTNTIKLVFDADYRHHAPTVHPAFGEFAPVIDPILHTVRAHYARTLRQRRWIARHGAGYFVRVILTRLQPGGQITPHADGGYSLSRCHRIHVPVHSNDDCRFQVGDTQVAMKPGAIWEINNRLVHAVSNEGATARVHLILDFVQPGESVLDRDGTLVA</sequence>
<accession>A0ABV7SYH1</accession>
<dbReference type="Gene3D" id="2.60.120.330">
    <property type="entry name" value="B-lactam Antibiotic, Isopenicillin N Synthase, Chain"/>
    <property type="match status" value="1"/>
</dbReference>
<proteinExistence type="predicted"/>
<keyword evidence="3" id="KW-1185">Reference proteome</keyword>
<evidence type="ECO:0000313" key="3">
    <source>
        <dbReference type="Proteomes" id="UP001595713"/>
    </source>
</evidence>
<dbReference type="InterPro" id="IPR007803">
    <property type="entry name" value="Asp/Arg/Pro-Hydrxlase"/>
</dbReference>
<dbReference type="InterPro" id="IPR027443">
    <property type="entry name" value="IPNS-like_sf"/>
</dbReference>
<comment type="caution">
    <text evidence="2">The sequence shown here is derived from an EMBL/GenBank/DDBJ whole genome shotgun (WGS) entry which is preliminary data.</text>
</comment>
<reference evidence="3" key="1">
    <citation type="journal article" date="2019" name="Int. J. Syst. Evol. Microbiol.">
        <title>The Global Catalogue of Microorganisms (GCM) 10K type strain sequencing project: providing services to taxonomists for standard genome sequencing and annotation.</title>
        <authorList>
            <consortium name="The Broad Institute Genomics Platform"/>
            <consortium name="The Broad Institute Genome Sequencing Center for Infectious Disease"/>
            <person name="Wu L."/>
            <person name="Ma J."/>
        </authorList>
    </citation>
    <scope>NUCLEOTIDE SEQUENCE [LARGE SCALE GENOMIC DNA]</scope>
    <source>
        <strain evidence="3">KCTC 42739</strain>
    </source>
</reference>
<evidence type="ECO:0000313" key="2">
    <source>
        <dbReference type="EMBL" id="MFC3581986.1"/>
    </source>
</evidence>
<feature type="domain" description="Aspartyl/asparaginy/proline hydroxylase" evidence="1">
    <location>
        <begin position="105"/>
        <end position="189"/>
    </location>
</feature>
<dbReference type="Proteomes" id="UP001595713">
    <property type="component" value="Unassembled WGS sequence"/>
</dbReference>
<evidence type="ECO:0000259" key="1">
    <source>
        <dbReference type="Pfam" id="PF05118"/>
    </source>
</evidence>